<dbReference type="PANTHER" id="PTHR45339">
    <property type="entry name" value="HYBRID SIGNAL TRANSDUCTION HISTIDINE KINASE J"/>
    <property type="match status" value="1"/>
</dbReference>
<keyword evidence="13 16" id="KW-0472">Membrane</keyword>
<name>A0A8J3C257_9ACTN</name>
<dbReference type="PRINTS" id="PR00344">
    <property type="entry name" value="BCTRLSENSOR"/>
</dbReference>
<comment type="caution">
    <text evidence="21">The sequence shown here is derived from an EMBL/GenBank/DDBJ whole genome shotgun (WGS) entry which is preliminary data.</text>
</comment>
<dbReference type="InterPro" id="IPR011006">
    <property type="entry name" value="CheY-like_superfamily"/>
</dbReference>
<dbReference type="SMART" id="SM00091">
    <property type="entry name" value="PAS"/>
    <property type="match status" value="2"/>
</dbReference>
<feature type="modified residue" description="Phosphohistidine" evidence="14">
    <location>
        <position position="1208"/>
    </location>
</feature>
<keyword evidence="22" id="KW-1185">Reference proteome</keyword>
<dbReference type="PROSITE" id="PS50894">
    <property type="entry name" value="HPT"/>
    <property type="match status" value="1"/>
</dbReference>
<organism evidence="21 22">
    <name type="scientific">Mangrovihabitans endophyticus</name>
    <dbReference type="NCBI Taxonomy" id="1751298"/>
    <lineage>
        <taxon>Bacteria</taxon>
        <taxon>Bacillati</taxon>
        <taxon>Actinomycetota</taxon>
        <taxon>Actinomycetes</taxon>
        <taxon>Micromonosporales</taxon>
        <taxon>Micromonosporaceae</taxon>
        <taxon>Mangrovihabitans</taxon>
    </lineage>
</organism>
<feature type="transmembrane region" description="Helical" evidence="16">
    <location>
        <begin position="76"/>
        <end position="94"/>
    </location>
</feature>
<dbReference type="GO" id="GO:0005524">
    <property type="term" value="F:ATP binding"/>
    <property type="evidence" value="ECO:0007669"/>
    <property type="project" value="UniProtKB-KW"/>
</dbReference>
<feature type="transmembrane region" description="Helical" evidence="16">
    <location>
        <begin position="205"/>
        <end position="224"/>
    </location>
</feature>
<feature type="transmembrane region" description="Helical" evidence="16">
    <location>
        <begin position="289"/>
        <end position="310"/>
    </location>
</feature>
<evidence type="ECO:0000256" key="3">
    <source>
        <dbReference type="ARBA" id="ARBA00012438"/>
    </source>
</evidence>
<dbReference type="SUPFAM" id="SSF52172">
    <property type="entry name" value="CheY-like"/>
    <property type="match status" value="2"/>
</dbReference>
<evidence type="ECO:0000256" key="4">
    <source>
        <dbReference type="ARBA" id="ARBA00022475"/>
    </source>
</evidence>
<dbReference type="InterPro" id="IPR005467">
    <property type="entry name" value="His_kinase_dom"/>
</dbReference>
<dbReference type="Gene3D" id="3.30.450.20">
    <property type="entry name" value="PAS domain"/>
    <property type="match status" value="2"/>
</dbReference>
<dbReference type="FunFam" id="3.30.565.10:FF:000078">
    <property type="entry name" value="Two-component sensor histidine kinase"/>
    <property type="match status" value="1"/>
</dbReference>
<evidence type="ECO:0000256" key="5">
    <source>
        <dbReference type="ARBA" id="ARBA00022553"/>
    </source>
</evidence>
<dbReference type="PROSITE" id="PS50110">
    <property type="entry name" value="RESPONSE_REGULATORY"/>
    <property type="match status" value="2"/>
</dbReference>
<evidence type="ECO:0000256" key="6">
    <source>
        <dbReference type="ARBA" id="ARBA00022679"/>
    </source>
</evidence>
<dbReference type="EMBL" id="BMMX01000029">
    <property type="protein sequence ID" value="GGL08090.1"/>
    <property type="molecule type" value="Genomic_DNA"/>
</dbReference>
<dbReference type="PROSITE" id="PS50109">
    <property type="entry name" value="HIS_KIN"/>
    <property type="match status" value="1"/>
</dbReference>
<evidence type="ECO:0000259" key="17">
    <source>
        <dbReference type="PROSITE" id="PS50109"/>
    </source>
</evidence>
<evidence type="ECO:0000259" key="18">
    <source>
        <dbReference type="PROSITE" id="PS50110"/>
    </source>
</evidence>
<evidence type="ECO:0000256" key="9">
    <source>
        <dbReference type="ARBA" id="ARBA00022777"/>
    </source>
</evidence>
<keyword evidence="5 15" id="KW-0597">Phosphoprotein</keyword>
<feature type="transmembrane region" description="Helical" evidence="16">
    <location>
        <begin position="244"/>
        <end position="268"/>
    </location>
</feature>
<dbReference type="InterPro" id="IPR004358">
    <property type="entry name" value="Sig_transdc_His_kin-like_C"/>
</dbReference>
<evidence type="ECO:0000256" key="13">
    <source>
        <dbReference type="ARBA" id="ARBA00023136"/>
    </source>
</evidence>
<dbReference type="CDD" id="cd00156">
    <property type="entry name" value="REC"/>
    <property type="match status" value="1"/>
</dbReference>
<dbReference type="SUPFAM" id="SSF47226">
    <property type="entry name" value="Histidine-containing phosphotransfer domain, HPT domain"/>
    <property type="match status" value="1"/>
</dbReference>
<dbReference type="InterPro" id="IPR036097">
    <property type="entry name" value="HisK_dim/P_sf"/>
</dbReference>
<keyword evidence="4" id="KW-1003">Cell membrane</keyword>
<dbReference type="PANTHER" id="PTHR45339:SF3">
    <property type="entry name" value="HISTIDINE KINASE"/>
    <property type="match status" value="1"/>
</dbReference>
<comment type="catalytic activity">
    <reaction evidence="1">
        <text>ATP + protein L-histidine = ADP + protein N-phospho-L-histidine.</text>
        <dbReference type="EC" id="2.7.13.3"/>
    </reaction>
</comment>
<evidence type="ECO:0000313" key="21">
    <source>
        <dbReference type="EMBL" id="GGL08090.1"/>
    </source>
</evidence>
<dbReference type="SUPFAM" id="SSF47384">
    <property type="entry name" value="Homodimeric domain of signal transducing histidine kinase"/>
    <property type="match status" value="1"/>
</dbReference>
<dbReference type="InterPro" id="IPR003661">
    <property type="entry name" value="HisK_dim/P_dom"/>
</dbReference>
<dbReference type="Pfam" id="PF08448">
    <property type="entry name" value="PAS_4"/>
    <property type="match status" value="1"/>
</dbReference>
<dbReference type="SUPFAM" id="SSF55874">
    <property type="entry name" value="ATPase domain of HSP90 chaperone/DNA topoisomerase II/histidine kinase"/>
    <property type="match status" value="1"/>
</dbReference>
<dbReference type="GO" id="GO:0005886">
    <property type="term" value="C:plasma membrane"/>
    <property type="evidence" value="ECO:0007669"/>
    <property type="project" value="UniProtKB-SubCell"/>
</dbReference>
<feature type="domain" description="HPt" evidence="20">
    <location>
        <begin position="1169"/>
        <end position="1266"/>
    </location>
</feature>
<dbReference type="InterPro" id="IPR035965">
    <property type="entry name" value="PAS-like_dom_sf"/>
</dbReference>
<keyword evidence="10" id="KW-0067">ATP-binding</keyword>
<feature type="modified residue" description="4-aspartylphosphate" evidence="15">
    <location>
        <position position="999"/>
    </location>
</feature>
<reference evidence="21" key="1">
    <citation type="journal article" date="2014" name="Int. J. Syst. Evol. Microbiol.">
        <title>Complete genome sequence of Corynebacterium casei LMG S-19264T (=DSM 44701T), isolated from a smear-ripened cheese.</title>
        <authorList>
            <consortium name="US DOE Joint Genome Institute (JGI-PGF)"/>
            <person name="Walter F."/>
            <person name="Albersmeier A."/>
            <person name="Kalinowski J."/>
            <person name="Ruckert C."/>
        </authorList>
    </citation>
    <scope>NUCLEOTIDE SEQUENCE</scope>
    <source>
        <strain evidence="21">CGMCC 4.7299</strain>
    </source>
</reference>
<dbReference type="GO" id="GO:0000155">
    <property type="term" value="F:phosphorelay sensor kinase activity"/>
    <property type="evidence" value="ECO:0007669"/>
    <property type="project" value="InterPro"/>
</dbReference>
<evidence type="ECO:0000256" key="11">
    <source>
        <dbReference type="ARBA" id="ARBA00022989"/>
    </source>
</evidence>
<dbReference type="CDD" id="cd17546">
    <property type="entry name" value="REC_hyHK_CKI1_RcsC-like"/>
    <property type="match status" value="1"/>
</dbReference>
<dbReference type="CDD" id="cd00082">
    <property type="entry name" value="HisKA"/>
    <property type="match status" value="1"/>
</dbReference>
<feature type="transmembrane region" description="Helical" evidence="16">
    <location>
        <begin position="53"/>
        <end position="71"/>
    </location>
</feature>
<dbReference type="SMART" id="SM00387">
    <property type="entry name" value="HATPase_c"/>
    <property type="match status" value="1"/>
</dbReference>
<dbReference type="Pfam" id="PF00072">
    <property type="entry name" value="Response_reg"/>
    <property type="match status" value="2"/>
</dbReference>
<keyword evidence="9" id="KW-0418">Kinase</keyword>
<feature type="modified residue" description="4-aspartylphosphate" evidence="15">
    <location>
        <position position="873"/>
    </location>
</feature>
<dbReference type="InterPro" id="IPR007895">
    <property type="entry name" value="MASE1"/>
</dbReference>
<protein>
    <recommendedName>
        <fullName evidence="3">histidine kinase</fullName>
        <ecNumber evidence="3">2.7.13.3</ecNumber>
    </recommendedName>
</protein>
<dbReference type="Gene3D" id="1.20.120.160">
    <property type="entry name" value="HPT domain"/>
    <property type="match status" value="1"/>
</dbReference>
<dbReference type="Proteomes" id="UP000656042">
    <property type="component" value="Unassembled WGS sequence"/>
</dbReference>
<evidence type="ECO:0000256" key="14">
    <source>
        <dbReference type="PROSITE-ProRule" id="PRU00110"/>
    </source>
</evidence>
<keyword evidence="8" id="KW-0547">Nucleotide-binding</keyword>
<dbReference type="InterPro" id="IPR003594">
    <property type="entry name" value="HATPase_dom"/>
</dbReference>
<reference evidence="21" key="2">
    <citation type="submission" date="2020-09" db="EMBL/GenBank/DDBJ databases">
        <authorList>
            <person name="Sun Q."/>
            <person name="Zhou Y."/>
        </authorList>
    </citation>
    <scope>NUCLEOTIDE SEQUENCE</scope>
    <source>
        <strain evidence="21">CGMCC 4.7299</strain>
    </source>
</reference>
<feature type="domain" description="Response regulatory" evidence="18">
    <location>
        <begin position="950"/>
        <end position="1066"/>
    </location>
</feature>
<evidence type="ECO:0000256" key="8">
    <source>
        <dbReference type="ARBA" id="ARBA00022741"/>
    </source>
</evidence>
<dbReference type="Pfam" id="PF08447">
    <property type="entry name" value="PAS_3"/>
    <property type="match status" value="1"/>
</dbReference>
<evidence type="ECO:0000259" key="20">
    <source>
        <dbReference type="PROSITE" id="PS50894"/>
    </source>
</evidence>
<dbReference type="InterPro" id="IPR036890">
    <property type="entry name" value="HATPase_C_sf"/>
</dbReference>
<gene>
    <name evidence="21" type="ORF">GCM10012284_48170</name>
</gene>
<dbReference type="Gene3D" id="1.10.287.130">
    <property type="match status" value="1"/>
</dbReference>
<dbReference type="AlphaFoldDB" id="A0A8J3C257"/>
<dbReference type="Pfam" id="PF00512">
    <property type="entry name" value="HisKA"/>
    <property type="match status" value="1"/>
</dbReference>
<dbReference type="PROSITE" id="PS50112">
    <property type="entry name" value="PAS"/>
    <property type="match status" value="2"/>
</dbReference>
<evidence type="ECO:0000256" key="16">
    <source>
        <dbReference type="SAM" id="Phobius"/>
    </source>
</evidence>
<feature type="transmembrane region" description="Helical" evidence="16">
    <location>
        <begin position="141"/>
        <end position="159"/>
    </location>
</feature>
<dbReference type="InterPro" id="IPR013655">
    <property type="entry name" value="PAS_fold_3"/>
</dbReference>
<dbReference type="CDD" id="cd00130">
    <property type="entry name" value="PAS"/>
    <property type="match status" value="2"/>
</dbReference>
<evidence type="ECO:0000256" key="10">
    <source>
        <dbReference type="ARBA" id="ARBA00022840"/>
    </source>
</evidence>
<accession>A0A8J3C257</accession>
<evidence type="ECO:0000256" key="15">
    <source>
        <dbReference type="PROSITE-ProRule" id="PRU00169"/>
    </source>
</evidence>
<dbReference type="InterPro" id="IPR036641">
    <property type="entry name" value="HPT_dom_sf"/>
</dbReference>
<evidence type="ECO:0000256" key="1">
    <source>
        <dbReference type="ARBA" id="ARBA00000085"/>
    </source>
</evidence>
<keyword evidence="7 16" id="KW-0812">Transmembrane</keyword>
<dbReference type="SMART" id="SM00448">
    <property type="entry name" value="REC"/>
    <property type="match status" value="2"/>
</dbReference>
<dbReference type="CDD" id="cd16922">
    <property type="entry name" value="HATPase_EvgS-ArcB-TorS-like"/>
    <property type="match status" value="1"/>
</dbReference>
<dbReference type="Gene3D" id="3.30.565.10">
    <property type="entry name" value="Histidine kinase-like ATPase, C-terminal domain"/>
    <property type="match status" value="1"/>
</dbReference>
<dbReference type="InterPro" id="IPR013656">
    <property type="entry name" value="PAS_4"/>
</dbReference>
<evidence type="ECO:0000256" key="12">
    <source>
        <dbReference type="ARBA" id="ARBA00023012"/>
    </source>
</evidence>
<evidence type="ECO:0000313" key="22">
    <source>
        <dbReference type="Proteomes" id="UP000656042"/>
    </source>
</evidence>
<feature type="domain" description="PAS" evidence="19">
    <location>
        <begin position="433"/>
        <end position="488"/>
    </location>
</feature>
<proteinExistence type="predicted"/>
<feature type="transmembrane region" description="Helical" evidence="16">
    <location>
        <begin position="21"/>
        <end position="41"/>
    </location>
</feature>
<feature type="transmembrane region" description="Helical" evidence="16">
    <location>
        <begin position="100"/>
        <end position="120"/>
    </location>
</feature>
<dbReference type="InterPro" id="IPR000014">
    <property type="entry name" value="PAS"/>
</dbReference>
<dbReference type="Pfam" id="PF02518">
    <property type="entry name" value="HATPase_c"/>
    <property type="match status" value="1"/>
</dbReference>
<keyword evidence="11 16" id="KW-1133">Transmembrane helix</keyword>
<dbReference type="FunFam" id="1.10.287.130:FF:000002">
    <property type="entry name" value="Two-component osmosensing histidine kinase"/>
    <property type="match status" value="1"/>
</dbReference>
<dbReference type="Gene3D" id="3.40.50.2300">
    <property type="match status" value="2"/>
</dbReference>
<sequence length="1274" mass="133565">MTQRRVGSADRKRMSTLWDRLDRRARSAAVALLFGLGYLCLEEVGLRLAFEPVGVAVFWPAAGLGVGVLAASRRSWWPLLIAVLLMVNVLGSIWHDGFWVSLGFAVAHAIEVTLGAYLLAQFGSSAEVMPARWVLRSLLPAAAISAGVAGVLGATVAALSGTTSVGFGVSWWTWFSADLLGILVVIPVCRAAVAGVPRWVFSGPRVLEAMALLAVQAVMASLVFTEVSGSLQPWQWPFLLFPGLFWTVVRFGPQATAVFCAALAVMVIEGTAAGLGAFGNAPTLTGQMLSAQGFCLVALVSALMLAKVIAAQELALSREASIMEAAGEGVAFLDPQGCYRRVNPAYAGILRTTPESLLGRDGEHLVHPDDLPTFRTAYERALHDGAASAALRGVRADGTNFYAEITMVADRSARGALLGHHRFLDDVTARTTANEHVNQMFLLSPELLCVVDAEGRFTRLNPAWEAALGHPMERMQGRPFLDFVHPDDVATTLAESAKVNDGAGARAFENRYRCADGSYRWLRWNSATDPVSGNVYAVAHDVTEDKNIEQGLAEARDRALEASQMKSQFLATMSHEIRTPMNGVIGLADLLAETALDDRQRRYVEGLRGAGSALLAVINDILDFSKIEAGKFVLDAADFRLPAVVADVAVLTGQTAAAKGVELRTDVHPRLPEVVRGDPGRVRQILMNLVGNAVKFTNAGSVTVRAYPVVSARPATDDAPTAARRAQVRLEVTDTGIGMSPAVQARLFEPFQQADASTNRTYGGTGLGLAITRQLTEAMGGTIEVTSSEGDGTTFAVTLPLPAGTSTDVTETADPSRLRVLIVDDNPTNLLTLAENVRGWDMYADVADSPPQARHLLRRAAAHTRRYDVAILDMHMPGESGLDLAAAIAADPAIPALPVILMTSGDTITTNQARQAGIGAFLTKPISRSGLYEALTTVTYATHDDGRRGCVLLVEDNETNQMVAGGILGKLGYTVDIAVDGSQALQMAAENTYQAIVMDCQMPVMDGYTAAARLRERPATARTPIIAMTANVFAEERERCLAAGMDDYLTKPIRAHDLEAALIRWTSPTSGSAPAGSVAGSAAPAVAVPAVAGPAVAVDAVDSSTVDGAIVDGAIVDGAIVDGAVVDGGAGDGGAGDGGAGDGGGSGAALDTVMAARLDELLGDRTPAETALIEKIIGSFAAKAPGLIADITAALTSGDDAALAYHAHALKGAAANLGACHLADTCATIEDHARAGDLTAAAEHHVGLTALLDRATAELAETLAHLRHAEPVGS</sequence>
<evidence type="ECO:0000256" key="7">
    <source>
        <dbReference type="ARBA" id="ARBA00022692"/>
    </source>
</evidence>
<evidence type="ECO:0000259" key="19">
    <source>
        <dbReference type="PROSITE" id="PS50112"/>
    </source>
</evidence>
<dbReference type="Pfam" id="PF01627">
    <property type="entry name" value="Hpt"/>
    <property type="match status" value="1"/>
</dbReference>
<feature type="transmembrane region" description="Helical" evidence="16">
    <location>
        <begin position="171"/>
        <end position="193"/>
    </location>
</feature>
<dbReference type="Pfam" id="PF05231">
    <property type="entry name" value="MASE1"/>
    <property type="match status" value="1"/>
</dbReference>
<dbReference type="InterPro" id="IPR001789">
    <property type="entry name" value="Sig_transdc_resp-reg_receiver"/>
</dbReference>
<comment type="subcellular location">
    <subcellularLocation>
        <location evidence="2">Cell membrane</location>
        <topology evidence="2">Multi-pass membrane protein</topology>
    </subcellularLocation>
</comment>
<dbReference type="SUPFAM" id="SSF55785">
    <property type="entry name" value="PYP-like sensor domain (PAS domain)"/>
    <property type="match status" value="2"/>
</dbReference>
<dbReference type="SMART" id="SM00388">
    <property type="entry name" value="HisKA"/>
    <property type="match status" value="1"/>
</dbReference>
<keyword evidence="12" id="KW-0902">Two-component regulatory system</keyword>
<dbReference type="EC" id="2.7.13.3" evidence="3"/>
<feature type="domain" description="PAS" evidence="19">
    <location>
        <begin position="315"/>
        <end position="385"/>
    </location>
</feature>
<dbReference type="NCBIfam" id="TIGR00229">
    <property type="entry name" value="sensory_box"/>
    <property type="match status" value="2"/>
</dbReference>
<feature type="domain" description="Response regulatory" evidence="18">
    <location>
        <begin position="819"/>
        <end position="939"/>
    </location>
</feature>
<keyword evidence="6" id="KW-0808">Transferase</keyword>
<feature type="domain" description="Histidine kinase" evidence="17">
    <location>
        <begin position="572"/>
        <end position="803"/>
    </location>
</feature>
<evidence type="ECO:0000256" key="2">
    <source>
        <dbReference type="ARBA" id="ARBA00004651"/>
    </source>
</evidence>
<dbReference type="InterPro" id="IPR008207">
    <property type="entry name" value="Sig_transdc_His_kin_Hpt_dom"/>
</dbReference>